<feature type="domain" description="MAM" evidence="2">
    <location>
        <begin position="20"/>
        <end position="158"/>
    </location>
</feature>
<keyword evidence="1" id="KW-0732">Signal</keyword>
<evidence type="ECO:0000313" key="4">
    <source>
        <dbReference type="Proteomes" id="UP000290572"/>
    </source>
</evidence>
<dbReference type="InterPro" id="IPR000998">
    <property type="entry name" value="MAM_dom"/>
</dbReference>
<dbReference type="Gene3D" id="2.60.120.200">
    <property type="match status" value="1"/>
</dbReference>
<dbReference type="PANTHER" id="PTHR23282">
    <property type="entry name" value="APICAL ENDOSOMAL GLYCOPROTEIN PRECURSOR"/>
    <property type="match status" value="1"/>
</dbReference>
<dbReference type="Pfam" id="PF00629">
    <property type="entry name" value="MAM"/>
    <property type="match status" value="1"/>
</dbReference>
<dbReference type="GO" id="GO:0016020">
    <property type="term" value="C:membrane"/>
    <property type="evidence" value="ECO:0007669"/>
    <property type="project" value="InterPro"/>
</dbReference>
<dbReference type="PROSITE" id="PS50060">
    <property type="entry name" value="MAM_2"/>
    <property type="match status" value="1"/>
</dbReference>
<evidence type="ECO:0000256" key="1">
    <source>
        <dbReference type="SAM" id="SignalP"/>
    </source>
</evidence>
<dbReference type="STRING" id="84645.A0A498MPY1"/>
<sequence>MLALVLLSLIVTAKAELLPGSCSFQDSVCDYTSDPDFLSWTLNPSGHFITVEKQVQEDQEKAVLLGPDVDQQDWSCFRMVYQVTGSASLQVQKRTDGESFDQVLWTTQSPSESWLIASIDLQNSTETFRIVIEGKLGEEGGSSVSIFEIKISDKYCIG</sequence>
<proteinExistence type="predicted"/>
<evidence type="ECO:0000259" key="2">
    <source>
        <dbReference type="PROSITE" id="PS50060"/>
    </source>
</evidence>
<organism evidence="3 4">
    <name type="scientific">Labeo rohita</name>
    <name type="common">Indian major carp</name>
    <name type="synonym">Cyprinus rohita</name>
    <dbReference type="NCBI Taxonomy" id="84645"/>
    <lineage>
        <taxon>Eukaryota</taxon>
        <taxon>Metazoa</taxon>
        <taxon>Chordata</taxon>
        <taxon>Craniata</taxon>
        <taxon>Vertebrata</taxon>
        <taxon>Euteleostomi</taxon>
        <taxon>Actinopterygii</taxon>
        <taxon>Neopterygii</taxon>
        <taxon>Teleostei</taxon>
        <taxon>Ostariophysi</taxon>
        <taxon>Cypriniformes</taxon>
        <taxon>Cyprinidae</taxon>
        <taxon>Labeoninae</taxon>
        <taxon>Labeonini</taxon>
        <taxon>Labeo</taxon>
    </lineage>
</organism>
<dbReference type="EMBL" id="QBIY01012612">
    <property type="protein sequence ID" value="RXN21424.1"/>
    <property type="molecule type" value="Genomic_DNA"/>
</dbReference>
<protein>
    <submittedName>
        <fullName evidence="3">MAM domain-containing 2-like protein</fullName>
    </submittedName>
</protein>
<feature type="chain" id="PRO_5019786014" evidence="1">
    <location>
        <begin position="16"/>
        <end position="158"/>
    </location>
</feature>
<evidence type="ECO:0000313" key="3">
    <source>
        <dbReference type="EMBL" id="RXN21424.1"/>
    </source>
</evidence>
<dbReference type="PANTHER" id="PTHR23282:SF101">
    <property type="entry name" value="MAM DOMAIN-CONTAINING PROTEIN"/>
    <property type="match status" value="1"/>
</dbReference>
<reference evidence="3 4" key="1">
    <citation type="submission" date="2018-03" db="EMBL/GenBank/DDBJ databases">
        <title>Draft genome sequence of Rohu Carp (Labeo rohita).</title>
        <authorList>
            <person name="Das P."/>
            <person name="Kushwaha B."/>
            <person name="Joshi C.G."/>
            <person name="Kumar D."/>
            <person name="Nagpure N.S."/>
            <person name="Sahoo L."/>
            <person name="Das S.P."/>
            <person name="Bit A."/>
            <person name="Patnaik S."/>
            <person name="Meher P.K."/>
            <person name="Jayasankar P."/>
            <person name="Koringa P.G."/>
            <person name="Patel N.V."/>
            <person name="Hinsu A.T."/>
            <person name="Kumar R."/>
            <person name="Pandey M."/>
            <person name="Agarwal S."/>
            <person name="Srivastava S."/>
            <person name="Singh M."/>
            <person name="Iquebal M.A."/>
            <person name="Jaiswal S."/>
            <person name="Angadi U.B."/>
            <person name="Kumar N."/>
            <person name="Raza M."/>
            <person name="Shah T.M."/>
            <person name="Rai A."/>
            <person name="Jena J.K."/>
        </authorList>
    </citation>
    <scope>NUCLEOTIDE SEQUENCE [LARGE SCALE GENOMIC DNA]</scope>
    <source>
        <strain evidence="3">DASCIFA01</strain>
        <tissue evidence="3">Testis</tissue>
    </source>
</reference>
<dbReference type="SMART" id="SM00137">
    <property type="entry name" value="MAM"/>
    <property type="match status" value="1"/>
</dbReference>
<comment type="caution">
    <text evidence="3">The sequence shown here is derived from an EMBL/GenBank/DDBJ whole genome shotgun (WGS) entry which is preliminary data.</text>
</comment>
<dbReference type="CDD" id="cd06263">
    <property type="entry name" value="MAM"/>
    <property type="match status" value="1"/>
</dbReference>
<dbReference type="SUPFAM" id="SSF49899">
    <property type="entry name" value="Concanavalin A-like lectins/glucanases"/>
    <property type="match status" value="1"/>
</dbReference>
<dbReference type="AlphaFoldDB" id="A0A498MPY1"/>
<feature type="signal peptide" evidence="1">
    <location>
        <begin position="1"/>
        <end position="15"/>
    </location>
</feature>
<name>A0A498MPY1_LABRO</name>
<dbReference type="Proteomes" id="UP000290572">
    <property type="component" value="Unassembled WGS sequence"/>
</dbReference>
<gene>
    <name evidence="3" type="ORF">ROHU_024003</name>
</gene>
<dbReference type="InterPro" id="IPR051560">
    <property type="entry name" value="MAM_domain-containing"/>
</dbReference>
<keyword evidence="4" id="KW-1185">Reference proteome</keyword>
<accession>A0A498MPY1</accession>
<dbReference type="InterPro" id="IPR013320">
    <property type="entry name" value="ConA-like_dom_sf"/>
</dbReference>